<dbReference type="OMA" id="LANPKHN"/>
<dbReference type="PANTHER" id="PTHR46059:SF1">
    <property type="entry name" value="BETA-GALACTOSIDE ALPHA-2,6-SIALYLTRANSFERASE"/>
    <property type="match status" value="1"/>
</dbReference>
<evidence type="ECO:0000256" key="13">
    <source>
        <dbReference type="ARBA" id="ARBA00023157"/>
    </source>
</evidence>
<keyword evidence="8" id="KW-0812">Transmembrane</keyword>
<evidence type="ECO:0000256" key="1">
    <source>
        <dbReference type="ARBA" id="ARBA00004447"/>
    </source>
</evidence>
<protein>
    <recommendedName>
        <fullName evidence="17">Beta-galactoside alpha-2,6-sialyltransferase 1</fullName>
        <ecNumber evidence="16">2.4.3.1</ecNumber>
    </recommendedName>
    <alternativeName>
        <fullName evidence="20">CMP-N-acetylneuraminate-beta-galactosamide-alpha-2,6-sialyltransferase 1</fullName>
    </alternativeName>
    <alternativeName>
        <fullName evidence="19">ST6Gal I</fullName>
    </alternativeName>
    <alternativeName>
        <fullName evidence="18">Sialyltransferase 1</fullName>
    </alternativeName>
</protein>
<keyword evidence="10" id="KW-1133">Transmembrane helix</keyword>
<dbReference type="Proteomes" id="UP000594260">
    <property type="component" value="Unplaced"/>
</dbReference>
<comment type="subcellular location">
    <subcellularLocation>
        <location evidence="1">Golgi apparatus</location>
        <location evidence="1">Golgi stack membrane</location>
        <topology evidence="1">Single-pass type II membrane protein</topology>
    </subcellularLocation>
    <subcellularLocation>
        <location evidence="2">Secreted</location>
    </subcellularLocation>
</comment>
<dbReference type="Pfam" id="PF00777">
    <property type="entry name" value="Glyco_transf_29"/>
    <property type="match status" value="1"/>
</dbReference>
<name>A0A7M7KP05_VARDE</name>
<dbReference type="InterPro" id="IPR001675">
    <property type="entry name" value="Glyco_trans_29"/>
</dbReference>
<dbReference type="KEGG" id="vde:111253882"/>
<comment type="pathway">
    <text evidence="3">Protein modification; protein glycosylation.</text>
</comment>
<dbReference type="RefSeq" id="XP_022669784.1">
    <property type="nucleotide sequence ID" value="XM_022814049.1"/>
</dbReference>
<evidence type="ECO:0000256" key="6">
    <source>
        <dbReference type="ARBA" id="ARBA00022676"/>
    </source>
</evidence>
<keyword evidence="6" id="KW-0328">Glycosyltransferase</keyword>
<evidence type="ECO:0000256" key="5">
    <source>
        <dbReference type="ARBA" id="ARBA00022525"/>
    </source>
</evidence>
<dbReference type="InParanoid" id="A0A7M7KP05"/>
<evidence type="ECO:0000256" key="12">
    <source>
        <dbReference type="ARBA" id="ARBA00023136"/>
    </source>
</evidence>
<proteinExistence type="inferred from homology"/>
<dbReference type="Gene3D" id="3.90.1480.20">
    <property type="entry name" value="Glycosyl transferase family 29"/>
    <property type="match status" value="1"/>
</dbReference>
<keyword evidence="14" id="KW-0325">Glycoprotein</keyword>
<evidence type="ECO:0000256" key="8">
    <source>
        <dbReference type="ARBA" id="ARBA00022692"/>
    </source>
</evidence>
<dbReference type="GO" id="GO:0003835">
    <property type="term" value="F:beta-galactoside alpha-2,6-sialyltransferase activity"/>
    <property type="evidence" value="ECO:0007669"/>
    <property type="project" value="UniProtKB-EC"/>
</dbReference>
<evidence type="ECO:0000256" key="9">
    <source>
        <dbReference type="ARBA" id="ARBA00022968"/>
    </source>
</evidence>
<keyword evidence="12" id="KW-0472">Membrane</keyword>
<evidence type="ECO:0000256" key="17">
    <source>
        <dbReference type="ARBA" id="ARBA00069321"/>
    </source>
</evidence>
<dbReference type="EC" id="2.4.3.1" evidence="16"/>
<dbReference type="GeneID" id="111253882"/>
<keyword evidence="9" id="KW-0735">Signal-anchor</keyword>
<keyword evidence="13" id="KW-1015">Disulfide bond</keyword>
<organism evidence="22 23">
    <name type="scientific">Varroa destructor</name>
    <name type="common">Honeybee mite</name>
    <dbReference type="NCBI Taxonomy" id="109461"/>
    <lineage>
        <taxon>Eukaryota</taxon>
        <taxon>Metazoa</taxon>
        <taxon>Ecdysozoa</taxon>
        <taxon>Arthropoda</taxon>
        <taxon>Chelicerata</taxon>
        <taxon>Arachnida</taxon>
        <taxon>Acari</taxon>
        <taxon>Parasitiformes</taxon>
        <taxon>Mesostigmata</taxon>
        <taxon>Gamasina</taxon>
        <taxon>Dermanyssoidea</taxon>
        <taxon>Varroidae</taxon>
        <taxon>Varroa</taxon>
    </lineage>
</organism>
<comment type="catalytic activity">
    <reaction evidence="15">
        <text>a beta-D-galactoside + CMP-N-acetyl-beta-neuraminate = an N-acetyl-alpha-neuraminyl-(2-&gt;6)-beta-D-galactosyl derivative + CMP + H(+)</text>
        <dbReference type="Rhea" id="RHEA:52104"/>
        <dbReference type="ChEBI" id="CHEBI:15378"/>
        <dbReference type="ChEBI" id="CHEBI:28034"/>
        <dbReference type="ChEBI" id="CHEBI:57812"/>
        <dbReference type="ChEBI" id="CHEBI:60377"/>
        <dbReference type="ChEBI" id="CHEBI:136398"/>
        <dbReference type="EC" id="2.4.3.1"/>
    </reaction>
</comment>
<dbReference type="PANTHER" id="PTHR46059">
    <property type="entry name" value="BETA-GALACTOSIDE ALPHA-2,6-SIALYLTRANSFERASE"/>
    <property type="match status" value="1"/>
</dbReference>
<keyword evidence="7" id="KW-0808">Transferase</keyword>
<evidence type="ECO:0000256" key="16">
    <source>
        <dbReference type="ARBA" id="ARBA00034329"/>
    </source>
</evidence>
<evidence type="ECO:0000256" key="15">
    <source>
        <dbReference type="ARBA" id="ARBA00034249"/>
    </source>
</evidence>
<evidence type="ECO:0000256" key="3">
    <source>
        <dbReference type="ARBA" id="ARBA00004922"/>
    </source>
</evidence>
<dbReference type="FunFam" id="3.90.1480.20:FF:000012">
    <property type="entry name" value="ST6 beta-galactoside alpha-2,6-sialyltransferase 1"/>
    <property type="match status" value="1"/>
</dbReference>
<evidence type="ECO:0000256" key="7">
    <source>
        <dbReference type="ARBA" id="ARBA00022679"/>
    </source>
</evidence>
<evidence type="ECO:0000256" key="18">
    <source>
        <dbReference type="ARBA" id="ARBA00076526"/>
    </source>
</evidence>
<evidence type="ECO:0000256" key="19">
    <source>
        <dbReference type="ARBA" id="ARBA00076676"/>
    </source>
</evidence>
<keyword evidence="23" id="KW-1185">Reference proteome</keyword>
<evidence type="ECO:0000256" key="14">
    <source>
        <dbReference type="ARBA" id="ARBA00023180"/>
    </source>
</evidence>
<dbReference type="OrthoDB" id="10264956at2759"/>
<evidence type="ECO:0000256" key="4">
    <source>
        <dbReference type="ARBA" id="ARBA00006003"/>
    </source>
</evidence>
<keyword evidence="11" id="KW-0333">Golgi apparatus</keyword>
<evidence type="ECO:0000313" key="23">
    <source>
        <dbReference type="Proteomes" id="UP000594260"/>
    </source>
</evidence>
<dbReference type="InterPro" id="IPR038578">
    <property type="entry name" value="GT29-like_sf"/>
</dbReference>
<evidence type="ECO:0000256" key="10">
    <source>
        <dbReference type="ARBA" id="ARBA00022989"/>
    </source>
</evidence>
<reference evidence="22" key="1">
    <citation type="submission" date="2021-01" db="UniProtKB">
        <authorList>
            <consortium name="EnsemblMetazoa"/>
        </authorList>
    </citation>
    <scope>IDENTIFICATION</scope>
</reference>
<comment type="similarity">
    <text evidence="4">Belongs to the glycosyltransferase 29 family.</text>
</comment>
<evidence type="ECO:0000256" key="2">
    <source>
        <dbReference type="ARBA" id="ARBA00004613"/>
    </source>
</evidence>
<dbReference type="CDD" id="cd23968">
    <property type="entry name" value="GT29_ST6GAL1_2"/>
    <property type="match status" value="1"/>
</dbReference>
<accession>A0A7M7KP05</accession>
<dbReference type="GO" id="GO:0032580">
    <property type="term" value="C:Golgi cisterna membrane"/>
    <property type="evidence" value="ECO:0007669"/>
    <property type="project" value="UniProtKB-SubCell"/>
</dbReference>
<evidence type="ECO:0000256" key="21">
    <source>
        <dbReference type="SAM" id="MobiDB-lite"/>
    </source>
</evidence>
<sequence length="384" mass="44466">MNKCAFATFLWTFILLTFLGIFGYSALLWRSFLNRRPDTSRASRPPRPMFSWPASNDPKRTHSIQDRLQVYRQQLIIQFRRVQLDKNAADEATKGNRYRVPIRKNSLRPAHLPGPSALCKLPEVKVFRRGDEPFRAQGSDLYFPLTTPQAFNTCAIVSSAGSILKSHLGREIDAHDVVLRFNNAPAGGFFAEDVGSRTTHRVINSQVVTKPEFEFFDSPLYRNITLLVWDPSGYQQQLDKWVERPEHDLFSLYFLRRQILPDEELLLVDPRSLWQIWDFINDNSPLPVVKNPPSSGLIGLAYMVRRCKYVNFYEYIPSIRLTKRCHYYAEQEDLGCTTGVWHPLAAEKMLVLNLTTNNNHDIFEKGRVSFSRDTVCVSYQKKKK</sequence>
<dbReference type="FunCoup" id="A0A7M7KP05">
    <property type="interactions" value="8"/>
</dbReference>
<evidence type="ECO:0000256" key="11">
    <source>
        <dbReference type="ARBA" id="ARBA00023034"/>
    </source>
</evidence>
<feature type="region of interest" description="Disordered" evidence="21">
    <location>
        <begin position="37"/>
        <end position="58"/>
    </location>
</feature>
<dbReference type="CTD" id="37950"/>
<evidence type="ECO:0000256" key="20">
    <source>
        <dbReference type="ARBA" id="ARBA00080062"/>
    </source>
</evidence>
<dbReference type="AlphaFoldDB" id="A0A7M7KP05"/>
<evidence type="ECO:0000313" key="22">
    <source>
        <dbReference type="EnsemblMetazoa" id="XP_022669784"/>
    </source>
</evidence>
<keyword evidence="5" id="KW-0964">Secreted</keyword>
<dbReference type="GO" id="GO:0097503">
    <property type="term" value="P:sialylation"/>
    <property type="evidence" value="ECO:0007669"/>
    <property type="project" value="TreeGrafter"/>
</dbReference>
<dbReference type="GO" id="GO:0005576">
    <property type="term" value="C:extracellular region"/>
    <property type="evidence" value="ECO:0007669"/>
    <property type="project" value="UniProtKB-SubCell"/>
</dbReference>
<dbReference type="EnsemblMetazoa" id="XM_022814049">
    <property type="protein sequence ID" value="XP_022669784"/>
    <property type="gene ID" value="LOC111253882"/>
</dbReference>